<dbReference type="Gene3D" id="2.10.25.10">
    <property type="entry name" value="Laminin"/>
    <property type="match status" value="2"/>
</dbReference>
<accession>A0A7S2Y3C7</accession>
<dbReference type="SUPFAM" id="SSF56436">
    <property type="entry name" value="C-type lectin-like"/>
    <property type="match status" value="2"/>
</dbReference>
<keyword evidence="1" id="KW-0245">EGF-like domain</keyword>
<evidence type="ECO:0000259" key="7">
    <source>
        <dbReference type="PROSITE" id="PS50041"/>
    </source>
</evidence>
<dbReference type="CDD" id="cd00054">
    <property type="entry name" value="EGF_CA"/>
    <property type="match status" value="1"/>
</dbReference>
<organism evidence="8">
    <name type="scientific">Entomoneis paludosa</name>
    <dbReference type="NCBI Taxonomy" id="265537"/>
    <lineage>
        <taxon>Eukaryota</taxon>
        <taxon>Sar</taxon>
        <taxon>Stramenopiles</taxon>
        <taxon>Ochrophyta</taxon>
        <taxon>Bacillariophyta</taxon>
        <taxon>Bacillariophyceae</taxon>
        <taxon>Bacillariophycidae</taxon>
        <taxon>Entomoneidaceae</taxon>
        <taxon>Entomoneis</taxon>
    </lineage>
</organism>
<dbReference type="CDD" id="cd00037">
    <property type="entry name" value="CLECT"/>
    <property type="match status" value="2"/>
</dbReference>
<dbReference type="Gene3D" id="3.10.100.10">
    <property type="entry name" value="Mannose-Binding Protein A, subunit A"/>
    <property type="match status" value="3"/>
</dbReference>
<dbReference type="GO" id="GO:0005509">
    <property type="term" value="F:calcium ion binding"/>
    <property type="evidence" value="ECO:0007669"/>
    <property type="project" value="InterPro"/>
</dbReference>
<dbReference type="SUPFAM" id="SSF57196">
    <property type="entry name" value="EGF/Laminin"/>
    <property type="match status" value="1"/>
</dbReference>
<dbReference type="InterPro" id="IPR000742">
    <property type="entry name" value="EGF"/>
</dbReference>
<feature type="region of interest" description="Disordered" evidence="5">
    <location>
        <begin position="2686"/>
        <end position="2749"/>
    </location>
</feature>
<reference evidence="8" key="1">
    <citation type="submission" date="2021-01" db="EMBL/GenBank/DDBJ databases">
        <authorList>
            <person name="Corre E."/>
            <person name="Pelletier E."/>
            <person name="Niang G."/>
            <person name="Scheremetjew M."/>
            <person name="Finn R."/>
            <person name="Kale V."/>
            <person name="Holt S."/>
            <person name="Cochrane G."/>
            <person name="Meng A."/>
            <person name="Brown T."/>
            <person name="Cohen L."/>
        </authorList>
    </citation>
    <scope>NUCLEOTIDE SEQUENCE</scope>
    <source>
        <strain evidence="8">CCMP125</strain>
    </source>
</reference>
<evidence type="ECO:0000256" key="1">
    <source>
        <dbReference type="ARBA" id="ARBA00022536"/>
    </source>
</evidence>
<evidence type="ECO:0000256" key="3">
    <source>
        <dbReference type="ARBA" id="ARBA00022737"/>
    </source>
</evidence>
<feature type="domain" description="C-type lectin" evidence="7">
    <location>
        <begin position="490"/>
        <end position="602"/>
    </location>
</feature>
<gene>
    <name evidence="8" type="ORF">APAL1065_LOCUS2944</name>
</gene>
<dbReference type="InterPro" id="IPR016187">
    <property type="entry name" value="CTDL_fold"/>
</dbReference>
<name>A0A7S2Y3C7_9STRA</name>
<dbReference type="PROSITE" id="PS01186">
    <property type="entry name" value="EGF_2"/>
    <property type="match status" value="1"/>
</dbReference>
<dbReference type="SMART" id="SM00179">
    <property type="entry name" value="EGF_CA"/>
    <property type="match status" value="1"/>
</dbReference>
<feature type="domain" description="C-type lectin" evidence="7">
    <location>
        <begin position="332"/>
        <end position="387"/>
    </location>
</feature>
<keyword evidence="6" id="KW-0812">Transmembrane</keyword>
<evidence type="ECO:0000256" key="2">
    <source>
        <dbReference type="ARBA" id="ARBA00022729"/>
    </source>
</evidence>
<evidence type="ECO:0000313" key="8">
    <source>
        <dbReference type="EMBL" id="CAD9945723.1"/>
    </source>
</evidence>
<keyword evidence="6" id="KW-0472">Membrane</keyword>
<dbReference type="SMART" id="SM00034">
    <property type="entry name" value="CLECT"/>
    <property type="match status" value="2"/>
</dbReference>
<keyword evidence="2" id="KW-0732">Signal</keyword>
<dbReference type="PROSITE" id="PS50041">
    <property type="entry name" value="C_TYPE_LECTIN_2"/>
    <property type="match status" value="2"/>
</dbReference>
<dbReference type="SMART" id="SM00181">
    <property type="entry name" value="EGF"/>
    <property type="match status" value="2"/>
</dbReference>
<dbReference type="PANTHER" id="PTHR24039:SF58">
    <property type="entry name" value="EGF-LIKE DOMAIN-CONTAINING PROTEIN"/>
    <property type="match status" value="1"/>
</dbReference>
<keyword evidence="6" id="KW-1133">Transmembrane helix</keyword>
<feature type="transmembrane region" description="Helical" evidence="6">
    <location>
        <begin position="2895"/>
        <end position="2919"/>
    </location>
</feature>
<keyword evidence="4" id="KW-1015">Disulfide bond</keyword>
<evidence type="ECO:0000256" key="4">
    <source>
        <dbReference type="ARBA" id="ARBA00023157"/>
    </source>
</evidence>
<evidence type="ECO:0000256" key="5">
    <source>
        <dbReference type="SAM" id="MobiDB-lite"/>
    </source>
</evidence>
<dbReference type="PANTHER" id="PTHR24039">
    <property type="entry name" value="FIBRILLIN-RELATED"/>
    <property type="match status" value="1"/>
</dbReference>
<proteinExistence type="predicted"/>
<dbReference type="InterPro" id="IPR016186">
    <property type="entry name" value="C-type_lectin-like/link_sf"/>
</dbReference>
<dbReference type="InterPro" id="IPR001881">
    <property type="entry name" value="EGF-like_Ca-bd_dom"/>
</dbReference>
<sequence length="2976" mass="327754">MEFPGEEHDGADHRQLSITSPCGQGHYCDEENGTCTNEWDGDGNPTNIQCQCNPGFEIGSDGYLCVDIDECAESTHNCENPNTCINVPGRFHCGCDDEGMWFKYEDQCFLKAPTAMDYDSCNQHCQDMGAMMPCIFDEDMNNFLFNTYDGYLWTGLREVMPVTYKYKLEGMLSQEANGYYMDPTGTALTDGGPGNNHLYGTLVAWERPDGNSWDPHVEIGRVQFFFSAHVDIDYVTVSSYRYNPWAIDSPDFVQVEIGENVYTVDTLTNIDGVGTKTYDTSTSQKYVSSAILRVYSRPVSGGRRKAALGEVGFTGKSRSGVVFSGNSLSGTGYFDWHDARCSSKYNGFPLTEPNNYGGRNENCVHVFPSSSDWNDAQCISEWSCVCQKPHPTLITPRGPCADDPDSCYPTRCNALFTDEDSDDCWDEVAQEQPHQLYNEYLLATDQMVSNPFPLSSRDHELLANEWGGNVASVHSEAENNLMVSDDSARYGNKIYFTSSGTMSQGDCVQFCYENNGAPPCIHDSTENEFIQNTFFEHLWIGYYERGVGLDVNAYHWLNPACDSGYTAWFPGEPNQYDERCTMQYPTGWANRLCDVDYFAKCLCQRVDPCPGGVLLGASSTTDSEFSWNDGTMWDENTTFWKDGYPQGNLVTNVVIQDMSGGWVNQESSSTCAVYKRPKQLLKLATLRDGNSEHSIKLFPGVPALDSIWDLHFSDGRNDQISGYYKTGGNDTSLHVWGTTTVFYSVLVFAEVALQINLMFDYTSIVPEQGCSVTICFMGNCLSLDNEEAGQKTLPAPTLDRTMDLSVRQFCKSGDPVELLSSHDSNVTTLSNLKVIFSGCPSNAYLEYQNSNPFQPICMCECGYRAASTYSDRVGPFDECVSAAQLELKTGASEGVQFVGMEGIIHNMDYDLFKDVEQFNILLERNEDSVPFKLLENQKTIDKMSPPTVTSFHGVSGLQAGKRYNVELEPRGVNGVLLEGFDGNVFNTVVTPCTCGVIRKTKGCGETNNEDLTDITGAPDHLQVTQENGFITFKFVDRSMCEDSFAFTRELGAASSGQGKRQVSFTPNYNFLSREVCSGTPIDPGRMATDDLSISKLHVGQKYTYCVRATAKDYMNHPDNPDEPNLASSNETCDTHQVEFEASINAHVTLEPAAGALPVEGATILWDLLDLDGNSLQKGSAKTDDDGRYVIEFKETIPELATRSDGYNPLFPVRIQAMKETLSENNTISHTFTCNDGMTDCGVDTTTVFIRHLDFNKPLHVIDTTSVPFKGHIYVDGTESPSDKLCWISGAEVCLTDRNINGDSSFEICVETGIRGDYTIPAVLGTRVFVDIRYEEHKFEPLDKALFDPRGTLIESGKTYIGFDFKDMTKSELIVKVAGGLCDLTVGTSELEFSMLGCDGWVQQATQGAWKQTYTLPAQVLEVTVNEIYDEIPNVPGGKTLIVANGLGTQTIDLRDVPDEQQALNSTFDDETSGSDLIDESLQETKEAEEEDIYTVRFQHDGTLEPKLFIAGDQVGLCGAPSINYTTIGIDGSQTEEAASEEGCSSLHVVNGADLVEMTLQLGYNIKDGVRCEVVPEDLEVTVDNGLAPDPEKVDKWPIDRKDAILQLLNVCSTKAGQDRCKLQVEHNKEGGSAVKEWKEAKAKITLAAGPPNTAGAYLREVKFRVGSGSDTVKYDACFVIAGEYKGDDIGSVKLPTRKPILVLRDPPGSSSYASYENVYTTMRVTSKEYENYVGFDSKLAWGLVTKSDNDVCSGLGLSVCQSIFNSDSNNFLGTEGGADFLTSYSHDQYTGAYTTKWSYETSSDPYDAGSKSDVFVVPNTIVNFLEADAITWDPLSCTATKDKKIMFNAGGDKSVPAFSFLTLRSIENTILPTLDSALENLDPNEYGTDTAYKNHKNELEDAIKDWKDILLNYSNTNKMAANGTLSSVPMSWFDPTKNPILRKYGVSGASEDVLPEDGWNGLAPLDLVNRAKEQTNQQLSFQQAREQAQRNRDELGKSSRIHFSGGTGAISYSLAYHKVEEHIKKLGKQPIDNSVGRWKAEGEIGHEFSTAIGGLSVTFSPELHGEVTQSHLGTNTKDIETSVSFVLGDDSDEDWFDVDIYTDPEYGTFVFEAAAGMSKCPHEGITAYTARPLITLHDYPVQPVLPGDPMVFKLKLTNDGEKKAGFEFAVAGESNKGLLTPMTNGDTFAAPHIVTIDTREEIIMTVIVLRGPVDYVYDPLKFILRTECSSPDLSSTDTVEVFNVENDDLGKKIVFAESCPSIQFAGELRREQGFALNLDSEPSMQVTASNPQSSRKTFAEMAQSETDRLKEVLLRYRRKGEVKWMDAKRIIADVDEPQNVDFAANDTVGKENYGYRTMQWDWRDAVPIADGTYEIRIDSICEEIDGANPSFNTFSTSSVTGLIDRVKPAQYGLPTPIDELWPGEEITFYFTEQVQCRWPFNFKLVVTVDGIVDSNGNVQEFTEAMVNDLLVQCQDNHISFTFDQSYIPALSGQTIQATLTDVRDLAGNVLDPFTPAEYQIDHVDVDVGSAPVVFEVELEQNCTVGLADNGAGALVAEITQALNLGQKMNVNVQSVICNAQTNHLKATVTIFPPPKYQLLKLNDAGCPPELHITSEEQCTEAALEFGGRVANGAIQVGSSDQVPCGCSIEAGTTIHFDANFNSCSDSAITHAPVCLIERRYVTLPPTATPSNAPTTNTTALPTASPATSNPTSTPTSSTTASPTANPTNASRRGLDAATLDDGNGELHPHGMYHKLRRLVMEKRNSTKITKLHNFQMLGLGKPERRTLDISRVLSSSVASVSSMALQHHMFLSHEGFASGGTGPMSGATNLFANMTASNEMVSQLKMLESRLKKDLASSQEELKKELHLHRSSQDELKKDLKEEFKAALEYQMQSLMMMACAFIGGMMVLMAFILVCVFARNGRGGIPANPIRDYDYDDNDRQALVDESQLATVSQQFGVPAEEENGKRFSGIERGN</sequence>
<evidence type="ECO:0000256" key="6">
    <source>
        <dbReference type="SAM" id="Phobius"/>
    </source>
</evidence>
<dbReference type="EMBL" id="HBHT01004398">
    <property type="protein sequence ID" value="CAD9945723.1"/>
    <property type="molecule type" value="Transcribed_RNA"/>
</dbReference>
<dbReference type="InterPro" id="IPR001304">
    <property type="entry name" value="C-type_lectin-like"/>
</dbReference>
<keyword evidence="3" id="KW-0677">Repeat</keyword>
<protein>
    <recommendedName>
        <fullName evidence="7">C-type lectin domain-containing protein</fullName>
    </recommendedName>
</protein>
<dbReference type="PROSITE" id="PS00010">
    <property type="entry name" value="ASX_HYDROXYL"/>
    <property type="match status" value="1"/>
</dbReference>
<dbReference type="InterPro" id="IPR018097">
    <property type="entry name" value="EGF_Ca-bd_CS"/>
</dbReference>
<feature type="compositionally biased region" description="Low complexity" evidence="5">
    <location>
        <begin position="2686"/>
        <end position="2730"/>
    </location>
</feature>
<dbReference type="InterPro" id="IPR000152">
    <property type="entry name" value="EGF-type_Asp/Asn_hydroxyl_site"/>
</dbReference>
<dbReference type="PROSITE" id="PS01187">
    <property type="entry name" value="EGF_CA"/>
    <property type="match status" value="1"/>
</dbReference>